<name>A0ABU8N3A7_9PSEU</name>
<dbReference type="Pfam" id="PF08386">
    <property type="entry name" value="Abhydrolase_4"/>
    <property type="match status" value="1"/>
</dbReference>
<gene>
    <name evidence="3" type="ORF">WCD41_10510</name>
</gene>
<protein>
    <submittedName>
        <fullName evidence="3">Alpha/beta hydrolase</fullName>
    </submittedName>
</protein>
<dbReference type="SUPFAM" id="SSF53474">
    <property type="entry name" value="alpha/beta-Hydrolases"/>
    <property type="match status" value="1"/>
</dbReference>
<dbReference type="RefSeq" id="WP_337713380.1">
    <property type="nucleotide sequence ID" value="NZ_JBBEGL010000003.1"/>
</dbReference>
<feature type="compositionally biased region" description="Pro residues" evidence="1">
    <location>
        <begin position="63"/>
        <end position="73"/>
    </location>
</feature>
<sequence length="535" mass="53154">MSSTEPLIGARSGSRPAGVLIVLVLGALLLGGCAVGPSQRPPVATVVDEPPSEEPAPETGAPGPAPSLLPPLLPAPGAAAGFSDCTAEIRGTIPPADLGGRDLRFGCQSVAVGGGGSSRAEVGVLQVTVGPPPPGGPIPVVVVGEAGGPSGSDRAIRLAATAPEPFLAGTALYGVDLRGTGNSEPVDCITPTIRESLVDADPVAADPVSLVPLRDAAAAAARTCTQVLENALTDFRTGVDAQDLEDVRATLGVERMHVIGVGEGAGVAATWIRRHPTAVGRTVLDGAPDATSTFSQLARERATAARGALDAFAADCTARPDCPLGLDPATTVAGILSNLRAAPLAGPAGRRVTDGTATRALVTGLAEPQRWPALATALAAAGGGDPAGVLALLAPAEADGGGFDAGVLLTCNDTLERPTLDQVATDAGQARTADPLFGAYFAHDALLCSSWPVPTDLPPPSSATGPPSLVLGTRGDPLTPLPGSERLVGQLGSASLVTWLGAGHGAFPATPCVQNAVAGYLRDGVLPQQGTVCPP</sequence>
<dbReference type="GO" id="GO:0016787">
    <property type="term" value="F:hydrolase activity"/>
    <property type="evidence" value="ECO:0007669"/>
    <property type="project" value="UniProtKB-KW"/>
</dbReference>
<evidence type="ECO:0000259" key="2">
    <source>
        <dbReference type="Pfam" id="PF08386"/>
    </source>
</evidence>
<proteinExistence type="predicted"/>
<dbReference type="EMBL" id="JBBEGL010000003">
    <property type="protein sequence ID" value="MEJ2886880.1"/>
    <property type="molecule type" value="Genomic_DNA"/>
</dbReference>
<evidence type="ECO:0000313" key="3">
    <source>
        <dbReference type="EMBL" id="MEJ2886880.1"/>
    </source>
</evidence>
<organism evidence="3 4">
    <name type="scientific">Actinomycetospora aeridis</name>
    <dbReference type="NCBI Taxonomy" id="3129231"/>
    <lineage>
        <taxon>Bacteria</taxon>
        <taxon>Bacillati</taxon>
        <taxon>Actinomycetota</taxon>
        <taxon>Actinomycetes</taxon>
        <taxon>Pseudonocardiales</taxon>
        <taxon>Pseudonocardiaceae</taxon>
        <taxon>Actinomycetospora</taxon>
    </lineage>
</organism>
<comment type="caution">
    <text evidence="3">The sequence shown here is derived from an EMBL/GenBank/DDBJ whole genome shotgun (WGS) entry which is preliminary data.</text>
</comment>
<dbReference type="InterPro" id="IPR029058">
    <property type="entry name" value="AB_hydrolase_fold"/>
</dbReference>
<dbReference type="Proteomes" id="UP001370100">
    <property type="component" value="Unassembled WGS sequence"/>
</dbReference>
<accession>A0ABU8N3A7</accession>
<dbReference type="InterPro" id="IPR013595">
    <property type="entry name" value="Pept_S33_TAP-like_C"/>
</dbReference>
<evidence type="ECO:0000313" key="4">
    <source>
        <dbReference type="Proteomes" id="UP001370100"/>
    </source>
</evidence>
<feature type="region of interest" description="Disordered" evidence="1">
    <location>
        <begin position="39"/>
        <end position="73"/>
    </location>
</feature>
<evidence type="ECO:0000256" key="1">
    <source>
        <dbReference type="SAM" id="MobiDB-lite"/>
    </source>
</evidence>
<dbReference type="Gene3D" id="3.40.50.1820">
    <property type="entry name" value="alpha/beta hydrolase"/>
    <property type="match status" value="1"/>
</dbReference>
<keyword evidence="3" id="KW-0378">Hydrolase</keyword>
<keyword evidence="4" id="KW-1185">Reference proteome</keyword>
<reference evidence="3 4" key="1">
    <citation type="submission" date="2024-03" db="EMBL/GenBank/DDBJ databases">
        <title>Actinomycetospora sp. OC33-EN06, a novel actinomycete isolated from wild orchid (Aerides multiflora).</title>
        <authorList>
            <person name="Suriyachadkun C."/>
        </authorList>
    </citation>
    <scope>NUCLEOTIDE SEQUENCE [LARGE SCALE GENOMIC DNA]</scope>
    <source>
        <strain evidence="3 4">OC33-EN06</strain>
    </source>
</reference>
<feature type="domain" description="Peptidase S33 tripeptidyl aminopeptidase-like C-terminal" evidence="2">
    <location>
        <begin position="435"/>
        <end position="533"/>
    </location>
</feature>